<reference evidence="5" key="2">
    <citation type="submission" date="2021-04" db="EMBL/GenBank/DDBJ databases">
        <authorList>
            <person name="Podell S."/>
        </authorList>
    </citation>
    <scope>NUCLEOTIDE SEQUENCE</scope>
    <source>
        <strain evidence="5">Hildebrandi</strain>
    </source>
</reference>
<keyword evidence="1" id="KW-1133">Transmembrane helix</keyword>
<name>A0A9K3PLP3_9STRA</name>
<dbReference type="Pfam" id="PF00149">
    <property type="entry name" value="Metallophos"/>
    <property type="match status" value="1"/>
</dbReference>
<feature type="transmembrane region" description="Helical" evidence="1">
    <location>
        <begin position="573"/>
        <end position="595"/>
    </location>
</feature>
<feature type="signal peptide" evidence="2">
    <location>
        <begin position="1"/>
        <end position="24"/>
    </location>
</feature>
<evidence type="ECO:0000313" key="5">
    <source>
        <dbReference type="EMBL" id="KAG7349589.1"/>
    </source>
</evidence>
<accession>A0A9K3PLP3</accession>
<dbReference type="Proteomes" id="UP000693970">
    <property type="component" value="Unassembled WGS sequence"/>
</dbReference>
<evidence type="ECO:0000259" key="4">
    <source>
        <dbReference type="Pfam" id="PF21953"/>
    </source>
</evidence>
<dbReference type="Pfam" id="PF21953">
    <property type="entry name" value="NadN_nucleosid_C"/>
    <property type="match status" value="1"/>
</dbReference>
<dbReference type="OrthoDB" id="7722975at2759"/>
<feature type="domain" description="Calcineurin-like phosphoesterase" evidence="3">
    <location>
        <begin position="41"/>
        <end position="268"/>
    </location>
</feature>
<feature type="domain" description="Putative 5'-nucleotidase C-terminal" evidence="4">
    <location>
        <begin position="367"/>
        <end position="463"/>
    </location>
</feature>
<sequence>MDRTATLFLWILALVLVQLSKCDASIASTLTNPHLPFGDINVVVLTDVHSWLASHRRQEPYMDADLGDVLSFWERLKYHCESNNMDLFFVNNGDFVHGTGLSQMPGNPSYLIPLLEKMPYDAVNCGNHELYGEANVQYMMRPGGYIDWWGDRYLTSNIAVTSTHNIDKTETLFGNRYKILHGNESKLLVFGFLYDMPDATALVKIQHVEDAVQDSWFQNVLTVEHYDAILVLAHMDLVDPLVEVIRSAIRHRVGDGMPIVFITGHTHYRGVQQLEDLTMTFEAGKYLDTIGFVSFPRKESVRSTNSSSLFQHMFLDTNKKVLFEETLGYTSASEGETSNGKDLSAFIEVTREKLGLTQEIGCAPESYYVERRLEEQDSLWRLYRDEVIPKVFATLETEEQLEEILPIAMLLSKGTWRYDIFNNATLIADDIMVVAPFNDTIVYMGSFPASVILQVNLTINSGESKFGTWRSMLPDYVLIGDVIRENPSSTNLYHLYSHDFDAKHVQTVLEKLTPDATVQIKETPFRSTLLWLTFVRENWSCDGALGRFSDWSSPSKRTGDPNPSAISMRKRTAAMALSFLLAATAGAIACCMFTAKKYHWCKRARMEDDELMDLKGVVPESAIEVRSDTSFSDEDHDIL</sequence>
<dbReference type="InterPro" id="IPR053828">
    <property type="entry name" value="Nucleosidase_C"/>
</dbReference>
<dbReference type="PANTHER" id="PTHR11575:SF22">
    <property type="entry name" value="ADL392WP"/>
    <property type="match status" value="1"/>
</dbReference>
<gene>
    <name evidence="5" type="ORF">IV203_012186</name>
</gene>
<proteinExistence type="predicted"/>
<keyword evidence="1" id="KW-0812">Transmembrane</keyword>
<evidence type="ECO:0000259" key="3">
    <source>
        <dbReference type="Pfam" id="PF00149"/>
    </source>
</evidence>
<keyword evidence="2" id="KW-0732">Signal</keyword>
<comment type="caution">
    <text evidence="5">The sequence shown here is derived from an EMBL/GenBank/DDBJ whole genome shotgun (WGS) entry which is preliminary data.</text>
</comment>
<keyword evidence="1" id="KW-0472">Membrane</keyword>
<evidence type="ECO:0000256" key="1">
    <source>
        <dbReference type="SAM" id="Phobius"/>
    </source>
</evidence>
<dbReference type="GO" id="GO:0016787">
    <property type="term" value="F:hydrolase activity"/>
    <property type="evidence" value="ECO:0007669"/>
    <property type="project" value="InterPro"/>
</dbReference>
<evidence type="ECO:0000313" key="6">
    <source>
        <dbReference type="Proteomes" id="UP000693970"/>
    </source>
</evidence>
<organism evidence="5 6">
    <name type="scientific">Nitzschia inconspicua</name>
    <dbReference type="NCBI Taxonomy" id="303405"/>
    <lineage>
        <taxon>Eukaryota</taxon>
        <taxon>Sar</taxon>
        <taxon>Stramenopiles</taxon>
        <taxon>Ochrophyta</taxon>
        <taxon>Bacillariophyta</taxon>
        <taxon>Bacillariophyceae</taxon>
        <taxon>Bacillariophycidae</taxon>
        <taxon>Bacillariales</taxon>
        <taxon>Bacillariaceae</taxon>
        <taxon>Nitzschia</taxon>
    </lineage>
</organism>
<keyword evidence="6" id="KW-1185">Reference proteome</keyword>
<dbReference type="InterPro" id="IPR006179">
    <property type="entry name" value="5_nucleotidase/apyrase"/>
</dbReference>
<dbReference type="EMBL" id="JAGRRH010000019">
    <property type="protein sequence ID" value="KAG7349589.1"/>
    <property type="molecule type" value="Genomic_DNA"/>
</dbReference>
<protein>
    <submittedName>
        <fullName evidence="5">Calcineurin-like phosphoesterase</fullName>
    </submittedName>
</protein>
<dbReference type="AlphaFoldDB" id="A0A9K3PLP3"/>
<feature type="chain" id="PRO_5039945686" evidence="2">
    <location>
        <begin position="25"/>
        <end position="639"/>
    </location>
</feature>
<dbReference type="GO" id="GO:0005829">
    <property type="term" value="C:cytosol"/>
    <property type="evidence" value="ECO:0007669"/>
    <property type="project" value="TreeGrafter"/>
</dbReference>
<dbReference type="InterPro" id="IPR004843">
    <property type="entry name" value="Calcineurin-like_PHP"/>
</dbReference>
<evidence type="ECO:0000256" key="2">
    <source>
        <dbReference type="SAM" id="SignalP"/>
    </source>
</evidence>
<dbReference type="PANTHER" id="PTHR11575">
    <property type="entry name" value="5'-NUCLEOTIDASE-RELATED"/>
    <property type="match status" value="1"/>
</dbReference>
<reference evidence="5" key="1">
    <citation type="journal article" date="2021" name="Sci. Rep.">
        <title>Diploid genomic architecture of Nitzschia inconspicua, an elite biomass production diatom.</title>
        <authorList>
            <person name="Oliver A."/>
            <person name="Podell S."/>
            <person name="Pinowska A."/>
            <person name="Traller J.C."/>
            <person name="Smith S.R."/>
            <person name="McClure R."/>
            <person name="Beliaev A."/>
            <person name="Bohutskyi P."/>
            <person name="Hill E.A."/>
            <person name="Rabines A."/>
            <person name="Zheng H."/>
            <person name="Allen L.Z."/>
            <person name="Kuo A."/>
            <person name="Grigoriev I.V."/>
            <person name="Allen A.E."/>
            <person name="Hazlebeck D."/>
            <person name="Allen E.E."/>
        </authorList>
    </citation>
    <scope>NUCLEOTIDE SEQUENCE</scope>
    <source>
        <strain evidence="5">Hildebrandi</strain>
    </source>
</reference>
<dbReference type="GO" id="GO:0009166">
    <property type="term" value="P:nucleotide catabolic process"/>
    <property type="evidence" value="ECO:0007669"/>
    <property type="project" value="InterPro"/>
</dbReference>